<dbReference type="InterPro" id="IPR051083">
    <property type="entry name" value="GrpII_Intron_Splice-Mob/Def"/>
</dbReference>
<gene>
    <name evidence="3" type="ORF">IB292_19050</name>
</gene>
<feature type="domain" description="Reverse transcriptase" evidence="2">
    <location>
        <begin position="59"/>
        <end position="380"/>
    </location>
</feature>
<dbReference type="PROSITE" id="PS50878">
    <property type="entry name" value="RT_POL"/>
    <property type="match status" value="1"/>
</dbReference>
<proteinExistence type="inferred from homology"/>
<name>A0A9Q3UHZ8_VIBPH</name>
<sequence>MALLQNRFSALQASDECLTDEVVLAQAWKKAQSYIRSTNSYADNFELDRSTISLSYNLDIWKQELSSRNINLTPLRLVPSPKTTEWLFNDTTSGYQNWEPKDGITSPLRPLAHVGIKEQTFFTALMMCFADIVETEQGDTATNFSAVHDKKVVNYGNRLYCQYDENDNACFPWGNTTLYSKYFTDYQKFLDRPDYFSRKVLLRKSPDEKVFQVSFDISKFYDCIDRTKLTQKLTDLALQIPEEKRTTLTKLLSEFVSWTWKEGDEELYRDLCQKDSENLPLGVPQGLVAGGFLANVYLLAFDKELHNVIGNFIQSKHRVVDYCRYVDDVRMVIVSKESKQTVESDLVSYFNTQLEPLGLQLNDTKTSVDFFRAKRSGISSKLKRIQSKVSGPISDREIDEQLGHLEGLISLADHMQSQQKSNDSNPLSLVEGQNHDVRGDTLVRFAANKIHKLLKEKRSFYAQDIDANNIPIAGSWDFLQERLARKLIGCWTKDPSLSVLLKKGVELFPDICVVRPIIEQLKDVHSRNDKKQVHVAEYCLCELFRHASTLIHGREPWSFPAHADRSGVLEYLQLLANEVIDDESKFSLNVREQARFFLLVRNDSPLDTLSKEDKNFNFISKLLKGFRNIANDVSKEDFEINVLLAYQFAHDSQPVIRSVSCFLEKISKKKGGKTPSILTSTSLRPICETLAIQSLTLFHELISYSSNIDMRWVSHPNVKALIDKTCLYQNALSGDLVSDEHGIALLNILKRADNPFSQENAVIQLLIKALKRYDFLQPLDVSKTKVICDNWSKIQGLKTELDFVGEIISDPQPLFPIPKWVEGNHIALYNVGVFVRTCLLGQLDWSSSRSFKQRGNTFTGLNTSHTKRLLGMMHSPESIGGESAAMSSWLSGLLFHLLQWPGMKNKGTEFKSIVDIPTLLDVLDKRLGEQKNMYCKLSQMPAYVEEVDLGWNKSKKNLHVVMVQSLMPLKADFTKYGLTLDHPKYRAKHRKHVASVAELILHKVHSQTTANEKRTDDIDLIIWPELAVHSEDTDILKRLSDKTGAIIFTGLNFIKQKGINGPNNVAKWIIPNKTANGRNFIERLQGKQHMMKDEKGHIQPWRPYQLFVELKHPAFPLEKGFTLTGSICFDSTDIKLSADLKYKSDAYLVSALNQDVSTFDSMIDALYYHMYQHVILVNCGEFGGSVAKAPYKEKYDKLITHVHGKEQVSISSFEMNMFDFRSIGKSYRSNKQIKTRPAGFNNV</sequence>
<organism evidence="3 4">
    <name type="scientific">Vibrio parahaemolyticus</name>
    <dbReference type="NCBI Taxonomy" id="670"/>
    <lineage>
        <taxon>Bacteria</taxon>
        <taxon>Pseudomonadati</taxon>
        <taxon>Pseudomonadota</taxon>
        <taxon>Gammaproteobacteria</taxon>
        <taxon>Vibrionales</taxon>
        <taxon>Vibrionaceae</taxon>
        <taxon>Vibrio</taxon>
    </lineage>
</organism>
<reference evidence="3" key="1">
    <citation type="submission" date="2020-09" db="EMBL/GenBank/DDBJ databases">
        <title>Genome sequence of Vibrio parahaemolyticus isolates.</title>
        <authorList>
            <person name="Hammerl J.A."/>
            <person name="Strauch E."/>
        </authorList>
    </citation>
    <scope>NUCLEOTIDE SEQUENCE</scope>
    <source>
        <strain evidence="3">17-VB00146</strain>
    </source>
</reference>
<evidence type="ECO:0000256" key="1">
    <source>
        <dbReference type="ARBA" id="ARBA00034120"/>
    </source>
</evidence>
<dbReference type="Proteomes" id="UP000726777">
    <property type="component" value="Unassembled WGS sequence"/>
</dbReference>
<keyword evidence="3" id="KW-0548">Nucleotidyltransferase</keyword>
<dbReference type="Pfam" id="PF00078">
    <property type="entry name" value="RVT_1"/>
    <property type="match status" value="1"/>
</dbReference>
<dbReference type="EMBL" id="JACVHL010000022">
    <property type="protein sequence ID" value="MCC3807115.1"/>
    <property type="molecule type" value="Genomic_DNA"/>
</dbReference>
<keyword evidence="3" id="KW-0695">RNA-directed DNA polymerase</keyword>
<protein>
    <submittedName>
        <fullName evidence="3">RNA-directed DNA polymerase</fullName>
    </submittedName>
</protein>
<comment type="similarity">
    <text evidence="1">Belongs to the bacterial reverse transcriptase family.</text>
</comment>
<dbReference type="GO" id="GO:0003964">
    <property type="term" value="F:RNA-directed DNA polymerase activity"/>
    <property type="evidence" value="ECO:0007669"/>
    <property type="project" value="UniProtKB-KW"/>
</dbReference>
<dbReference type="AlphaFoldDB" id="A0A9Q3UHZ8"/>
<dbReference type="PANTHER" id="PTHR34047">
    <property type="entry name" value="NUCLEAR INTRON MATURASE 1, MITOCHONDRIAL-RELATED"/>
    <property type="match status" value="1"/>
</dbReference>
<dbReference type="RefSeq" id="WP_222133665.1">
    <property type="nucleotide sequence ID" value="NZ_CP064042.1"/>
</dbReference>
<evidence type="ECO:0000313" key="3">
    <source>
        <dbReference type="EMBL" id="MCC3807115.1"/>
    </source>
</evidence>
<accession>A0A9Q3UHZ8</accession>
<dbReference type="CDD" id="cd01646">
    <property type="entry name" value="RT_Bac_retron_I"/>
    <property type="match status" value="1"/>
</dbReference>
<dbReference type="PANTHER" id="PTHR34047:SF8">
    <property type="entry name" value="PROTEIN YKFC"/>
    <property type="match status" value="1"/>
</dbReference>
<evidence type="ECO:0000313" key="4">
    <source>
        <dbReference type="Proteomes" id="UP000726777"/>
    </source>
</evidence>
<keyword evidence="3" id="KW-0808">Transferase</keyword>
<dbReference type="InterPro" id="IPR000477">
    <property type="entry name" value="RT_dom"/>
</dbReference>
<comment type="caution">
    <text evidence="3">The sequence shown here is derived from an EMBL/GenBank/DDBJ whole genome shotgun (WGS) entry which is preliminary data.</text>
</comment>
<evidence type="ECO:0000259" key="2">
    <source>
        <dbReference type="PROSITE" id="PS50878"/>
    </source>
</evidence>